<evidence type="ECO:0000313" key="3">
    <source>
        <dbReference type="Proteomes" id="UP000324222"/>
    </source>
</evidence>
<feature type="transmembrane region" description="Helical" evidence="1">
    <location>
        <begin position="69"/>
        <end position="87"/>
    </location>
</feature>
<keyword evidence="1" id="KW-0812">Transmembrane</keyword>
<name>A0A5B7FUW3_PORTR</name>
<keyword evidence="1" id="KW-1133">Transmembrane helix</keyword>
<dbReference type="EMBL" id="VSRR010010253">
    <property type="protein sequence ID" value="MPC51550.1"/>
    <property type="molecule type" value="Genomic_DNA"/>
</dbReference>
<protein>
    <submittedName>
        <fullName evidence="2">Uncharacterized protein</fullName>
    </submittedName>
</protein>
<comment type="caution">
    <text evidence="2">The sequence shown here is derived from an EMBL/GenBank/DDBJ whole genome shotgun (WGS) entry which is preliminary data.</text>
</comment>
<evidence type="ECO:0000313" key="2">
    <source>
        <dbReference type="EMBL" id="MPC51550.1"/>
    </source>
</evidence>
<evidence type="ECO:0000256" key="1">
    <source>
        <dbReference type="SAM" id="Phobius"/>
    </source>
</evidence>
<keyword evidence="3" id="KW-1185">Reference proteome</keyword>
<dbReference type="Proteomes" id="UP000324222">
    <property type="component" value="Unassembled WGS sequence"/>
</dbReference>
<proteinExistence type="predicted"/>
<sequence>MDHRVHTWQFEFKLGRTLAAARQTTRLTGDVRPLSKLIRTPFCLCYPLLAWGTNSGNLRPAWLLPAQHLVPMQHVIILLHYLMGLHVDSKAVFILEQPVAYHALMALGAFGFEVLITLMSLLKDMVAVGTCAVLNGKRISCWIQL</sequence>
<feature type="transmembrane region" description="Helical" evidence="1">
    <location>
        <begin position="99"/>
        <end position="122"/>
    </location>
</feature>
<organism evidence="2 3">
    <name type="scientific">Portunus trituberculatus</name>
    <name type="common">Swimming crab</name>
    <name type="synonym">Neptunus trituberculatus</name>
    <dbReference type="NCBI Taxonomy" id="210409"/>
    <lineage>
        <taxon>Eukaryota</taxon>
        <taxon>Metazoa</taxon>
        <taxon>Ecdysozoa</taxon>
        <taxon>Arthropoda</taxon>
        <taxon>Crustacea</taxon>
        <taxon>Multicrustacea</taxon>
        <taxon>Malacostraca</taxon>
        <taxon>Eumalacostraca</taxon>
        <taxon>Eucarida</taxon>
        <taxon>Decapoda</taxon>
        <taxon>Pleocyemata</taxon>
        <taxon>Brachyura</taxon>
        <taxon>Eubrachyura</taxon>
        <taxon>Portunoidea</taxon>
        <taxon>Portunidae</taxon>
        <taxon>Portuninae</taxon>
        <taxon>Portunus</taxon>
    </lineage>
</organism>
<accession>A0A5B7FUW3</accession>
<reference evidence="2 3" key="1">
    <citation type="submission" date="2019-05" db="EMBL/GenBank/DDBJ databases">
        <title>Another draft genome of Portunus trituberculatus and its Hox gene families provides insights of decapod evolution.</title>
        <authorList>
            <person name="Jeong J.-H."/>
            <person name="Song I."/>
            <person name="Kim S."/>
            <person name="Choi T."/>
            <person name="Kim D."/>
            <person name="Ryu S."/>
            <person name="Kim W."/>
        </authorList>
    </citation>
    <scope>NUCLEOTIDE SEQUENCE [LARGE SCALE GENOMIC DNA]</scope>
    <source>
        <tissue evidence="2">Muscle</tissue>
    </source>
</reference>
<dbReference type="AlphaFoldDB" id="A0A5B7FUW3"/>
<gene>
    <name evidence="2" type="ORF">E2C01_045398</name>
</gene>
<keyword evidence="1" id="KW-0472">Membrane</keyword>